<dbReference type="SUPFAM" id="SSF49373">
    <property type="entry name" value="Invasin/intimin cell-adhesion fragments"/>
    <property type="match status" value="1"/>
</dbReference>
<dbReference type="InterPro" id="IPR008964">
    <property type="entry name" value="Invasin/intimin_cell_adhesion"/>
</dbReference>
<keyword evidence="3" id="KW-1185">Reference proteome</keyword>
<keyword evidence="1" id="KW-0732">Signal</keyword>
<feature type="chain" id="PRO_5002445484" evidence="1">
    <location>
        <begin position="43"/>
        <end position="468"/>
    </location>
</feature>
<evidence type="ECO:0000256" key="1">
    <source>
        <dbReference type="SAM" id="SignalP"/>
    </source>
</evidence>
<dbReference type="AlphaFoldDB" id="A0A0F0LKX4"/>
<protein>
    <submittedName>
        <fullName evidence="2">Uncharacterized protein</fullName>
    </submittedName>
</protein>
<comment type="caution">
    <text evidence="2">The sequence shown here is derived from an EMBL/GenBank/DDBJ whole genome shotgun (WGS) entry which is preliminary data.</text>
</comment>
<dbReference type="PROSITE" id="PS51318">
    <property type="entry name" value="TAT"/>
    <property type="match status" value="1"/>
</dbReference>
<dbReference type="PATRIC" id="fig|582680.6.peg.2061"/>
<proteinExistence type="predicted"/>
<gene>
    <name evidence="2" type="ORF">RS86_01996</name>
</gene>
<evidence type="ECO:0000313" key="3">
    <source>
        <dbReference type="Proteomes" id="UP000033740"/>
    </source>
</evidence>
<dbReference type="RefSeq" id="WP_045272064.1">
    <property type="nucleotide sequence ID" value="NZ_JYIX01000034.1"/>
</dbReference>
<feature type="signal peptide" evidence="1">
    <location>
        <begin position="1"/>
        <end position="42"/>
    </location>
</feature>
<dbReference type="Proteomes" id="UP000033740">
    <property type="component" value="Unassembled WGS sequence"/>
</dbReference>
<dbReference type="EMBL" id="JYIX01000034">
    <property type="protein sequence ID" value="KJL33334.1"/>
    <property type="molecule type" value="Genomic_DNA"/>
</dbReference>
<dbReference type="STRING" id="582680.RS86_01996"/>
<sequence length="468" mass="48085">MENYTEKSPESGAQGVKRRTVIKGAAWSVPVLAAAVATPAHAASTGGVVITPGSGPHFVGACSPAQHLTFTVTDSSNKPLSGTQVSVVLPAGWHWSDNTTGAKIFTSDPTGVVTVTGAVGGSTAGAATIVGTVLPSGPSAAVPVTVTGTIGREVHRDGSNPDMAIRDMGGIPEGSTAIAWDVFLGPDGTLYTYHQDSGYSVVDTGVVDIAAHHYTQLAPNPVREIDILTYLTSDGTGKTWTSEGGGQLNGTVVQTGVPAGTKVVGWNSFLYPNGDLSITGTTVATGVTSAVVQHEVDSAGTVFDYATFVTSTGVHTGKKSGAGVWTAANNFATPTGDAKAIGWNFSLRPNGDLYYQNQLIAQNVTSAEGQHTTRNTGEADLVTYVQGDGTGVSQAFGTGASKTTWVTNFGPGAKVVGWKGILTGSGNLYNGDELLDTQVVTADSWHERTSAPGFKETDWFAWTRGAAC</sequence>
<reference evidence="2 3" key="1">
    <citation type="submission" date="2015-02" db="EMBL/GenBank/DDBJ databases">
        <title>Draft genome sequences of ten Microbacterium spp. with emphasis on heavy metal contaminated environments.</title>
        <authorList>
            <person name="Corretto E."/>
        </authorList>
    </citation>
    <scope>NUCLEOTIDE SEQUENCE [LARGE SCALE GENOMIC DNA]</scope>
    <source>
        <strain evidence="2 3">ARN176</strain>
    </source>
</reference>
<evidence type="ECO:0000313" key="2">
    <source>
        <dbReference type="EMBL" id="KJL33334.1"/>
    </source>
</evidence>
<organism evidence="2 3">
    <name type="scientific">Microbacterium azadirachtae</name>
    <dbReference type="NCBI Taxonomy" id="582680"/>
    <lineage>
        <taxon>Bacteria</taxon>
        <taxon>Bacillati</taxon>
        <taxon>Actinomycetota</taxon>
        <taxon>Actinomycetes</taxon>
        <taxon>Micrococcales</taxon>
        <taxon>Microbacteriaceae</taxon>
        <taxon>Microbacterium</taxon>
    </lineage>
</organism>
<dbReference type="InterPro" id="IPR006311">
    <property type="entry name" value="TAT_signal"/>
</dbReference>
<name>A0A0F0LKX4_9MICO</name>
<accession>A0A0F0LKX4</accession>